<dbReference type="InterPro" id="IPR020845">
    <property type="entry name" value="AMP-binding_CS"/>
</dbReference>
<evidence type="ECO:0000259" key="4">
    <source>
        <dbReference type="Pfam" id="PF00501"/>
    </source>
</evidence>
<dbReference type="SUPFAM" id="SSF56801">
    <property type="entry name" value="Acetyl-CoA synthetase-like"/>
    <property type="match status" value="1"/>
</dbReference>
<dbReference type="PROSITE" id="PS00455">
    <property type="entry name" value="AMP_BINDING"/>
    <property type="match status" value="1"/>
</dbReference>
<feature type="transmembrane region" description="Helical" evidence="3">
    <location>
        <begin position="72"/>
        <end position="96"/>
    </location>
</feature>
<evidence type="ECO:0000259" key="5">
    <source>
        <dbReference type="Pfam" id="PF13193"/>
    </source>
</evidence>
<gene>
    <name evidence="6" type="ORF">M011DRAFT_220764</name>
</gene>
<comment type="pathway">
    <text evidence="1">Siderophore biosynthesis.</text>
</comment>
<evidence type="ECO:0000313" key="6">
    <source>
        <dbReference type="EMBL" id="KAF2743410.1"/>
    </source>
</evidence>
<proteinExistence type="inferred from homology"/>
<dbReference type="InterPro" id="IPR042099">
    <property type="entry name" value="ANL_N_sf"/>
</dbReference>
<evidence type="ECO:0000256" key="1">
    <source>
        <dbReference type="ARBA" id="ARBA00004924"/>
    </source>
</evidence>
<accession>A0A6A6V196</accession>
<dbReference type="InterPro" id="IPR025110">
    <property type="entry name" value="AMP-bd_C"/>
</dbReference>
<feature type="domain" description="AMP-dependent synthetase/ligase" evidence="4">
    <location>
        <begin position="36"/>
        <end position="418"/>
    </location>
</feature>
<comment type="similarity">
    <text evidence="2">Belongs to the ATP-dependent AMP-binding enzyme family.</text>
</comment>
<evidence type="ECO:0000256" key="3">
    <source>
        <dbReference type="SAM" id="Phobius"/>
    </source>
</evidence>
<dbReference type="AlphaFoldDB" id="A0A6A6V196"/>
<evidence type="ECO:0000256" key="2">
    <source>
        <dbReference type="ARBA" id="ARBA00006432"/>
    </source>
</evidence>
<name>A0A6A6V196_9PLEO</name>
<sequence length="563" mass="61967">MVIHSQWQIPIPSVSLPTFLFTSPTAPLSDNPTFISTRNPENHHLSFSAYRLYAQRLASGLIRSGLKPGDRVLLFSGNTLFFPVILMGTIMAGGIFTGANPTYVVRELAYQLRDSGAKYLICAEGSLITGLAAAKEAGLKSDQIFVFDDGVATFEGRKVEAKDESGATIRHWTTLLDSEDNGRKYAWPELSTPEELDRVIALNYSSGTTGVAKGVMITHKNYVSNCSQVIHLAQQDPEYEAKQARAKHLCFLPMYHAMAQTIFCVNAPKMGSPIYVMNKFDFLEVLQAVQKFRITSLTLVPPVVVAMAKHPATRKFDLSSIEGVGSGAAPLGREACEQLEALWPDGRVNVKQGWGMTEATCALTTFHPAWKSESFSVGQLVANCEAKIVVDDEGKVEVPQGERGEVWVRGPNVMKGYWNKPEATRETLTPDGWLKTGDVAYVDKDGSFFIVDRKKELIKVKGLQVAPAELEALLLDHLDVQDAAVIGVTHNGEELPRAYIVPQDPKRATPEVAEEIKQWLAARVSKAKRLEGGVHFISDIPKNPSGKIMRRQLREMAATKSKL</sequence>
<dbReference type="PANTHER" id="PTHR24096:SF424">
    <property type="entry name" value="ACETYL-COA SYNTHETASE-LIKE PROTEIN-RELATED"/>
    <property type="match status" value="1"/>
</dbReference>
<dbReference type="InterPro" id="IPR045851">
    <property type="entry name" value="AMP-bd_C_sf"/>
</dbReference>
<protein>
    <submittedName>
        <fullName evidence="6">Acetyl-CoA synthetase-like protein</fullName>
    </submittedName>
</protein>
<keyword evidence="3" id="KW-0472">Membrane</keyword>
<keyword evidence="3" id="KW-0812">Transmembrane</keyword>
<feature type="domain" description="AMP-binding enzyme C-terminal" evidence="5">
    <location>
        <begin position="469"/>
        <end position="547"/>
    </location>
</feature>
<dbReference type="Pfam" id="PF00501">
    <property type="entry name" value="AMP-binding"/>
    <property type="match status" value="1"/>
</dbReference>
<dbReference type="CDD" id="cd05911">
    <property type="entry name" value="Firefly_Luc_like"/>
    <property type="match status" value="1"/>
</dbReference>
<dbReference type="InterPro" id="IPR000873">
    <property type="entry name" value="AMP-dep_synth/lig_dom"/>
</dbReference>
<dbReference type="Pfam" id="PF13193">
    <property type="entry name" value="AMP-binding_C"/>
    <property type="match status" value="1"/>
</dbReference>
<dbReference type="Gene3D" id="3.40.50.12780">
    <property type="entry name" value="N-terminal domain of ligase-like"/>
    <property type="match status" value="1"/>
</dbReference>
<dbReference type="EMBL" id="MU006597">
    <property type="protein sequence ID" value="KAF2743410.1"/>
    <property type="molecule type" value="Genomic_DNA"/>
</dbReference>
<reference evidence="6" key="1">
    <citation type="journal article" date="2020" name="Stud. Mycol.">
        <title>101 Dothideomycetes genomes: a test case for predicting lifestyles and emergence of pathogens.</title>
        <authorList>
            <person name="Haridas S."/>
            <person name="Albert R."/>
            <person name="Binder M."/>
            <person name="Bloem J."/>
            <person name="Labutti K."/>
            <person name="Salamov A."/>
            <person name="Andreopoulos B."/>
            <person name="Baker S."/>
            <person name="Barry K."/>
            <person name="Bills G."/>
            <person name="Bluhm B."/>
            <person name="Cannon C."/>
            <person name="Castanera R."/>
            <person name="Culley D."/>
            <person name="Daum C."/>
            <person name="Ezra D."/>
            <person name="Gonzalez J."/>
            <person name="Henrissat B."/>
            <person name="Kuo A."/>
            <person name="Liang C."/>
            <person name="Lipzen A."/>
            <person name="Lutzoni F."/>
            <person name="Magnuson J."/>
            <person name="Mondo S."/>
            <person name="Nolan M."/>
            <person name="Ohm R."/>
            <person name="Pangilinan J."/>
            <person name="Park H.-J."/>
            <person name="Ramirez L."/>
            <person name="Alfaro M."/>
            <person name="Sun H."/>
            <person name="Tritt A."/>
            <person name="Yoshinaga Y."/>
            <person name="Zwiers L.-H."/>
            <person name="Turgeon B."/>
            <person name="Goodwin S."/>
            <person name="Spatafora J."/>
            <person name="Crous P."/>
            <person name="Grigoriev I."/>
        </authorList>
    </citation>
    <scope>NUCLEOTIDE SEQUENCE</scope>
    <source>
        <strain evidence="6">CBS 119925</strain>
    </source>
</reference>
<dbReference type="GO" id="GO:0016405">
    <property type="term" value="F:CoA-ligase activity"/>
    <property type="evidence" value="ECO:0007669"/>
    <property type="project" value="TreeGrafter"/>
</dbReference>
<evidence type="ECO:0000313" key="7">
    <source>
        <dbReference type="Proteomes" id="UP000799440"/>
    </source>
</evidence>
<dbReference type="FunFam" id="3.40.50.12780:FF:000003">
    <property type="entry name" value="Long-chain-fatty-acid--CoA ligase FadD"/>
    <property type="match status" value="1"/>
</dbReference>
<keyword evidence="7" id="KW-1185">Reference proteome</keyword>
<organism evidence="6 7">
    <name type="scientific">Sporormia fimetaria CBS 119925</name>
    <dbReference type="NCBI Taxonomy" id="1340428"/>
    <lineage>
        <taxon>Eukaryota</taxon>
        <taxon>Fungi</taxon>
        <taxon>Dikarya</taxon>
        <taxon>Ascomycota</taxon>
        <taxon>Pezizomycotina</taxon>
        <taxon>Dothideomycetes</taxon>
        <taxon>Pleosporomycetidae</taxon>
        <taxon>Pleosporales</taxon>
        <taxon>Sporormiaceae</taxon>
        <taxon>Sporormia</taxon>
    </lineage>
</organism>
<dbReference type="OrthoDB" id="6509636at2759"/>
<keyword evidence="3" id="KW-1133">Transmembrane helix</keyword>
<dbReference type="Gene3D" id="3.30.300.30">
    <property type="match status" value="1"/>
</dbReference>
<dbReference type="PANTHER" id="PTHR24096">
    <property type="entry name" value="LONG-CHAIN-FATTY-ACID--COA LIGASE"/>
    <property type="match status" value="1"/>
</dbReference>
<dbReference type="Proteomes" id="UP000799440">
    <property type="component" value="Unassembled WGS sequence"/>
</dbReference>